<sequence>MPGLNLEVAGATSAFSAAAAVLGLPPSAPLAGASLYGLITLIDLNAAAAHDAASSAAAEADQAGAGATGIDNVTTYVGTDTNNAAALGDSGAATVAV</sequence>
<dbReference type="EMBL" id="JBDLOU010000040">
    <property type="protein sequence ID" value="MEX3740236.1"/>
    <property type="molecule type" value="Genomic_DNA"/>
</dbReference>
<keyword evidence="2" id="KW-1185">Reference proteome</keyword>
<organism evidence="1 2">
    <name type="scientific">Mycolicibacterium porcinum</name>
    <dbReference type="NCBI Taxonomy" id="39693"/>
    <lineage>
        <taxon>Bacteria</taxon>
        <taxon>Bacillati</taxon>
        <taxon>Actinomycetota</taxon>
        <taxon>Actinomycetes</taxon>
        <taxon>Mycobacteriales</taxon>
        <taxon>Mycobacteriaceae</taxon>
        <taxon>Mycolicibacterium</taxon>
    </lineage>
</organism>
<proteinExistence type="predicted"/>
<protein>
    <recommendedName>
        <fullName evidence="3">PE domain-containing protein</fullName>
    </recommendedName>
</protein>
<evidence type="ECO:0000313" key="2">
    <source>
        <dbReference type="Proteomes" id="UP001558474"/>
    </source>
</evidence>
<comment type="caution">
    <text evidence="1">The sequence shown here is derived from an EMBL/GenBank/DDBJ whole genome shotgun (WGS) entry which is preliminary data.</text>
</comment>
<gene>
    <name evidence="1" type="ORF">ABFW12_18610</name>
</gene>
<name>A0ABV3VFR4_9MYCO</name>
<evidence type="ECO:0008006" key="3">
    <source>
        <dbReference type="Google" id="ProtNLM"/>
    </source>
</evidence>
<evidence type="ECO:0000313" key="1">
    <source>
        <dbReference type="EMBL" id="MEX3740236.1"/>
    </source>
</evidence>
<dbReference type="Proteomes" id="UP001558474">
    <property type="component" value="Unassembled WGS sequence"/>
</dbReference>
<reference evidence="1 2" key="1">
    <citation type="submission" date="2024-04" db="EMBL/GenBank/DDBJ databases">
        <title>Genomic Markers of Mycobacteria.</title>
        <authorList>
            <person name="Soliman M.S."/>
            <person name="Elkholy A."/>
            <person name="Soliman N.S."/>
            <person name="Abbas A."/>
            <person name="Khayrat S."/>
            <person name="Shawky S."/>
        </authorList>
    </citation>
    <scope>NUCLEOTIDE SEQUENCE [LARGE SCALE GENOMIC DNA]</scope>
    <source>
        <strain evidence="1 2">Egy-CU-AM5</strain>
    </source>
</reference>
<dbReference type="RefSeq" id="WP_346406442.1">
    <property type="nucleotide sequence ID" value="NZ_JBDLOU010000040.1"/>
</dbReference>
<accession>A0ABV3VFR4</accession>